<feature type="transmembrane region" description="Helical" evidence="1">
    <location>
        <begin position="12"/>
        <end position="31"/>
    </location>
</feature>
<protein>
    <submittedName>
        <fullName evidence="2">Uncharacterized protein</fullName>
    </submittedName>
</protein>
<name>A0A0E9PDY1_ANGAN</name>
<accession>A0A0E9PDY1</accession>
<evidence type="ECO:0000256" key="1">
    <source>
        <dbReference type="SAM" id="Phobius"/>
    </source>
</evidence>
<dbReference type="EMBL" id="GBXM01106509">
    <property type="protein sequence ID" value="JAH02068.1"/>
    <property type="molecule type" value="Transcribed_RNA"/>
</dbReference>
<proteinExistence type="predicted"/>
<sequence>MRAHRYNCLSVSGYNSVCTTVVQSVLLYFNIGF</sequence>
<keyword evidence="1" id="KW-0472">Membrane</keyword>
<keyword evidence="1" id="KW-1133">Transmembrane helix</keyword>
<organism evidence="2">
    <name type="scientific">Anguilla anguilla</name>
    <name type="common">European freshwater eel</name>
    <name type="synonym">Muraena anguilla</name>
    <dbReference type="NCBI Taxonomy" id="7936"/>
    <lineage>
        <taxon>Eukaryota</taxon>
        <taxon>Metazoa</taxon>
        <taxon>Chordata</taxon>
        <taxon>Craniata</taxon>
        <taxon>Vertebrata</taxon>
        <taxon>Euteleostomi</taxon>
        <taxon>Actinopterygii</taxon>
        <taxon>Neopterygii</taxon>
        <taxon>Teleostei</taxon>
        <taxon>Anguilliformes</taxon>
        <taxon>Anguillidae</taxon>
        <taxon>Anguilla</taxon>
    </lineage>
</organism>
<reference evidence="2" key="2">
    <citation type="journal article" date="2015" name="Fish Shellfish Immunol.">
        <title>Early steps in the European eel (Anguilla anguilla)-Vibrio vulnificus interaction in the gills: Role of the RtxA13 toxin.</title>
        <authorList>
            <person name="Callol A."/>
            <person name="Pajuelo D."/>
            <person name="Ebbesson L."/>
            <person name="Teles M."/>
            <person name="MacKenzie S."/>
            <person name="Amaro C."/>
        </authorList>
    </citation>
    <scope>NUCLEOTIDE SEQUENCE</scope>
</reference>
<dbReference type="AlphaFoldDB" id="A0A0E9PDY1"/>
<reference evidence="2" key="1">
    <citation type="submission" date="2014-11" db="EMBL/GenBank/DDBJ databases">
        <authorList>
            <person name="Amaro Gonzalez C."/>
        </authorList>
    </citation>
    <scope>NUCLEOTIDE SEQUENCE</scope>
</reference>
<evidence type="ECO:0000313" key="2">
    <source>
        <dbReference type="EMBL" id="JAH02068.1"/>
    </source>
</evidence>
<keyword evidence="1" id="KW-0812">Transmembrane</keyword>